<evidence type="ECO:0000313" key="2">
    <source>
        <dbReference type="Proteomes" id="UP000463883"/>
    </source>
</evidence>
<evidence type="ECO:0000313" key="1">
    <source>
        <dbReference type="EMBL" id="QHI71041.1"/>
    </source>
</evidence>
<dbReference type="Proteomes" id="UP000463883">
    <property type="component" value="Chromosome"/>
</dbReference>
<dbReference type="PROSITE" id="PS51257">
    <property type="entry name" value="PROKAR_LIPOPROTEIN"/>
    <property type="match status" value="1"/>
</dbReference>
<dbReference type="SUPFAM" id="SSF82171">
    <property type="entry name" value="DPP6 N-terminal domain-like"/>
    <property type="match status" value="1"/>
</dbReference>
<evidence type="ECO:0008006" key="3">
    <source>
        <dbReference type="Google" id="ProtNLM"/>
    </source>
</evidence>
<reference evidence="1 2" key="1">
    <citation type="submission" date="2020-01" db="EMBL/GenBank/DDBJ databases">
        <title>Genomic analysis of Aminipila sp. CBA3637.</title>
        <authorList>
            <person name="Kim Y.B."/>
            <person name="Roh S.W."/>
        </authorList>
    </citation>
    <scope>NUCLEOTIDE SEQUENCE [LARGE SCALE GENOMIC DNA]</scope>
    <source>
        <strain evidence="1 2">CBA3637</strain>
    </source>
</reference>
<accession>A0A6P1MB08</accession>
<gene>
    <name evidence="1" type="ORF">Ami3637_00365</name>
</gene>
<dbReference type="AlphaFoldDB" id="A0A6P1MB08"/>
<proteinExistence type="predicted"/>
<dbReference type="KEGG" id="amic:Ami3637_00365"/>
<keyword evidence="2" id="KW-1185">Reference proteome</keyword>
<protein>
    <recommendedName>
        <fullName evidence="3">Lipoprotein</fullName>
    </recommendedName>
</protein>
<name>A0A6P1MB08_9FIRM</name>
<dbReference type="RefSeq" id="WP_162360819.1">
    <property type="nucleotide sequence ID" value="NZ_CP047591.1"/>
</dbReference>
<dbReference type="EMBL" id="CP047591">
    <property type="protein sequence ID" value="QHI71041.1"/>
    <property type="molecule type" value="Genomic_DNA"/>
</dbReference>
<organism evidence="1 2">
    <name type="scientific">Aminipila terrae</name>
    <dbReference type="NCBI Taxonomy" id="2697030"/>
    <lineage>
        <taxon>Bacteria</taxon>
        <taxon>Bacillati</taxon>
        <taxon>Bacillota</taxon>
        <taxon>Clostridia</taxon>
        <taxon>Peptostreptococcales</taxon>
        <taxon>Anaerovoracaceae</taxon>
        <taxon>Aminipila</taxon>
    </lineage>
</organism>
<sequence>MKIKITIAIIIISIFSLTSCSNEKQSILILSEIPSNAQIICYDDEKIYYSVNDKEDGYRNLTLFLYDIQKKRNFKLAYFSNTDYIITDIVPIKNDIYLINKDDESEYSILKINTQDQSVRAIYKWSGNISFNYLFNIDQNLVLMNINTLDDGITNRYTIDLIDINTLQAKQIVKKECNRAEGIGTIISSICVDNNSIYSFENVEDNGKTEFYIVQYDIEGNEINSHKLDLNAFLKPDDSGIYSDAVVDIYINGDYYILSTLNQRKIIYKKEDNKLVKIKIPSELYSRYPSRYRILPFAGETNEAVYFVDAFSDIKVLIAFNKEGRFYYVKLPIDTKDYPIIYRNSKGDLLIQSTSEYYLLHRDNMCFKSRV</sequence>